<evidence type="ECO:0000313" key="2">
    <source>
        <dbReference type="EMBL" id="KLO14087.1"/>
    </source>
</evidence>
<accession>A0A0H2RR65</accession>
<reference evidence="2 3" key="1">
    <citation type="submission" date="2015-04" db="EMBL/GenBank/DDBJ databases">
        <title>Complete genome sequence of Schizopora paradoxa KUC8140, a cosmopolitan wood degrader in East Asia.</title>
        <authorList>
            <consortium name="DOE Joint Genome Institute"/>
            <person name="Min B."/>
            <person name="Park H."/>
            <person name="Jang Y."/>
            <person name="Kim J.-J."/>
            <person name="Kim K.H."/>
            <person name="Pangilinan J."/>
            <person name="Lipzen A."/>
            <person name="Riley R."/>
            <person name="Grigoriev I.V."/>
            <person name="Spatafora J.W."/>
            <person name="Choi I.-G."/>
        </authorList>
    </citation>
    <scope>NUCLEOTIDE SEQUENCE [LARGE SCALE GENOMIC DNA]</scope>
    <source>
        <strain evidence="2 3">KUC8140</strain>
    </source>
</reference>
<proteinExistence type="predicted"/>
<sequence length="590" mass="66983">MDDHESDDSTDGGTEYTDSQEDSKQLIDEVVVDFMAGLFDRVRNTSGRSLEDLLDSQTDWYKKINPSSRSVPLSYDPSRSQRDSEELIRARKTRAILEPSSLVLRRLSNLIDVQLEYCIDQVDAIQSRAVFSSLPDEILSYVLEFGTHCRPVDFMGSEGMITKAASIIESVKAAVRLSSVCSRFRRLAIHIPSMWNRICVGMPQEMLAICVLRAGPTGLDIIYHNSVMHYQAPRKLAQLESFLEFAMPHVGTWRRFDHYCYTYLNNRALPESEMNLLESMTNGLHSVRLSELNVRYRGDGDDFLQNSHPDHNQWHKIFHYYSTWSLPSLRSMSTFNLIPIPFSGSSSIGSLHVKMDFSSYGSKPFRSFDAGSLSIFLSSCPVLRKLSLGLTQATLPIDAPPINQPLPNTIEEFDLYIERCEKTSIGYFINSMRWPNVNSMAFTVRCSKGDEFFSHPMENILEVSSNPDVFPSLEHLHFSGLYGFLNPYEQPIGLPLNCIPKLKTLNLHLRGLDLDPLAKNQAIPVGLSSIVLEDSNFGRRWVAEVWRRVQKQGRNPTQSLQIFVKDADRGTLSQVQSIEELENFKVEVLA</sequence>
<dbReference type="OrthoDB" id="3237066at2759"/>
<dbReference type="EMBL" id="KQ085949">
    <property type="protein sequence ID" value="KLO14087.1"/>
    <property type="molecule type" value="Genomic_DNA"/>
</dbReference>
<dbReference type="Proteomes" id="UP000053477">
    <property type="component" value="Unassembled WGS sequence"/>
</dbReference>
<dbReference type="InParanoid" id="A0A0H2RR65"/>
<organism evidence="2 3">
    <name type="scientific">Schizopora paradoxa</name>
    <dbReference type="NCBI Taxonomy" id="27342"/>
    <lineage>
        <taxon>Eukaryota</taxon>
        <taxon>Fungi</taxon>
        <taxon>Dikarya</taxon>
        <taxon>Basidiomycota</taxon>
        <taxon>Agaricomycotina</taxon>
        <taxon>Agaricomycetes</taxon>
        <taxon>Hymenochaetales</taxon>
        <taxon>Schizoporaceae</taxon>
        <taxon>Schizopora</taxon>
    </lineage>
</organism>
<dbReference type="Gene3D" id="1.20.1280.50">
    <property type="match status" value="1"/>
</dbReference>
<dbReference type="AlphaFoldDB" id="A0A0H2RR65"/>
<dbReference type="InterPro" id="IPR036047">
    <property type="entry name" value="F-box-like_dom_sf"/>
</dbReference>
<gene>
    <name evidence="2" type="ORF">SCHPADRAFT_996882</name>
</gene>
<protein>
    <submittedName>
        <fullName evidence="2">Uncharacterized protein</fullName>
    </submittedName>
</protein>
<evidence type="ECO:0000256" key="1">
    <source>
        <dbReference type="SAM" id="MobiDB-lite"/>
    </source>
</evidence>
<feature type="region of interest" description="Disordered" evidence="1">
    <location>
        <begin position="1"/>
        <end position="23"/>
    </location>
</feature>
<evidence type="ECO:0000313" key="3">
    <source>
        <dbReference type="Proteomes" id="UP000053477"/>
    </source>
</evidence>
<dbReference type="SUPFAM" id="SSF81383">
    <property type="entry name" value="F-box domain"/>
    <property type="match status" value="1"/>
</dbReference>
<name>A0A0H2RR65_9AGAM</name>
<feature type="compositionally biased region" description="Acidic residues" evidence="1">
    <location>
        <begin position="1"/>
        <end position="10"/>
    </location>
</feature>
<keyword evidence="3" id="KW-1185">Reference proteome</keyword>